<dbReference type="InterPro" id="IPR002782">
    <property type="entry name" value="Mut7-C_RNAse_dom"/>
</dbReference>
<dbReference type="PANTHER" id="PTHR39081:SF1">
    <property type="entry name" value="MUT7-C RNASE DOMAIN-CONTAINING PROTEIN"/>
    <property type="match status" value="1"/>
</dbReference>
<accession>A0A7V3V0D4</accession>
<evidence type="ECO:0000259" key="1">
    <source>
        <dbReference type="Pfam" id="PF01927"/>
    </source>
</evidence>
<dbReference type="Pfam" id="PF01927">
    <property type="entry name" value="Mut7-C"/>
    <property type="match status" value="1"/>
</dbReference>
<proteinExistence type="predicted"/>
<dbReference type="PANTHER" id="PTHR39081">
    <property type="entry name" value="MUT7-C DOMAIN-CONTAINING PROTEIN"/>
    <property type="match status" value="1"/>
</dbReference>
<evidence type="ECO:0000313" key="2">
    <source>
        <dbReference type="EMBL" id="HGD13592.1"/>
    </source>
</evidence>
<comment type="caution">
    <text evidence="2">The sequence shown here is derived from an EMBL/GenBank/DDBJ whole genome shotgun (WGS) entry which is preliminary data.</text>
</comment>
<protein>
    <recommendedName>
        <fullName evidence="1">Mut7-C RNAse domain-containing protein</fullName>
    </recommendedName>
</protein>
<gene>
    <name evidence="2" type="ORF">ENX16_05905</name>
</gene>
<dbReference type="AlphaFoldDB" id="A0A7V3V0D4"/>
<feature type="domain" description="Mut7-C RNAse" evidence="1">
    <location>
        <begin position="7"/>
        <end position="151"/>
    </location>
</feature>
<reference evidence="2" key="1">
    <citation type="journal article" date="2020" name="mSystems">
        <title>Genome- and Community-Level Interaction Insights into Carbon Utilization and Element Cycling Functions of Hydrothermarchaeota in Hydrothermal Sediment.</title>
        <authorList>
            <person name="Zhou Z."/>
            <person name="Liu Y."/>
            <person name="Xu W."/>
            <person name="Pan J."/>
            <person name="Luo Z.H."/>
            <person name="Li M."/>
        </authorList>
    </citation>
    <scope>NUCLEOTIDE SEQUENCE [LARGE SCALE GENOMIC DNA]</scope>
    <source>
        <strain evidence="2">SpSt-914</strain>
    </source>
</reference>
<name>A0A7V3V0D4_UNCW3</name>
<sequence>MNKSSQPRLFCDVMLGRLARRLRLLGLDVRYDPNIKGLPAYRRAKAESRLFLTRYHRLKNLPDVLFLESENIERQIQQIRQHLNITENKKQPKSGILTRCSVCNEVLKKIDRDQARPAVPFYIYQIHNDFRRCPRCQRIYWPGSHVHKMLQKGGE</sequence>
<organism evidence="2">
    <name type="scientific">candidate division WOR-3 bacterium</name>
    <dbReference type="NCBI Taxonomy" id="2052148"/>
    <lineage>
        <taxon>Bacteria</taxon>
        <taxon>Bacteria division WOR-3</taxon>
    </lineage>
</organism>
<dbReference type="EMBL" id="DTMZ01000142">
    <property type="protein sequence ID" value="HGD13592.1"/>
    <property type="molecule type" value="Genomic_DNA"/>
</dbReference>